<keyword evidence="8" id="KW-1185">Reference proteome</keyword>
<dbReference type="EC" id="1.1.1.95" evidence="7"/>
<dbReference type="CDD" id="cd05303">
    <property type="entry name" value="PGDH_2"/>
    <property type="match status" value="1"/>
</dbReference>
<dbReference type="Proteomes" id="UP001255185">
    <property type="component" value="Unassembled WGS sequence"/>
</dbReference>
<dbReference type="SUPFAM" id="SSF51735">
    <property type="entry name" value="NAD(P)-binding Rossmann-fold domains"/>
    <property type="match status" value="1"/>
</dbReference>
<evidence type="ECO:0000256" key="4">
    <source>
        <dbReference type="RuleBase" id="RU003719"/>
    </source>
</evidence>
<dbReference type="PANTHER" id="PTHR43761">
    <property type="entry name" value="D-ISOMER SPECIFIC 2-HYDROXYACID DEHYDROGENASE FAMILY PROTEIN (AFU_ORTHOLOGUE AFUA_1G13630)"/>
    <property type="match status" value="1"/>
</dbReference>
<feature type="domain" description="D-isomer specific 2-hydroxyacid dehydrogenase NAD-binding" evidence="6">
    <location>
        <begin position="107"/>
        <end position="294"/>
    </location>
</feature>
<dbReference type="RefSeq" id="WP_310025281.1">
    <property type="nucleotide sequence ID" value="NZ_JAVDVI010000004.1"/>
</dbReference>
<evidence type="ECO:0000256" key="1">
    <source>
        <dbReference type="ARBA" id="ARBA00005854"/>
    </source>
</evidence>
<evidence type="ECO:0000259" key="6">
    <source>
        <dbReference type="Pfam" id="PF02826"/>
    </source>
</evidence>
<dbReference type="GO" id="GO:0004617">
    <property type="term" value="F:phosphoglycerate dehydrogenase activity"/>
    <property type="evidence" value="ECO:0007669"/>
    <property type="project" value="UniProtKB-EC"/>
</dbReference>
<gene>
    <name evidence="7" type="ORF">J2X31_001253</name>
</gene>
<evidence type="ECO:0000313" key="8">
    <source>
        <dbReference type="Proteomes" id="UP001255185"/>
    </source>
</evidence>
<dbReference type="InterPro" id="IPR006140">
    <property type="entry name" value="D-isomer_DH_NAD-bd"/>
</dbReference>
<dbReference type="Pfam" id="PF00389">
    <property type="entry name" value="2-Hacid_dh"/>
    <property type="match status" value="1"/>
</dbReference>
<dbReference type="EMBL" id="JAVDVI010000004">
    <property type="protein sequence ID" value="MDR6967246.1"/>
    <property type="molecule type" value="Genomic_DNA"/>
</dbReference>
<evidence type="ECO:0000256" key="3">
    <source>
        <dbReference type="ARBA" id="ARBA00023027"/>
    </source>
</evidence>
<sequence>MKVLANDGISSSGIKALEKGGFEVITTKVAQEQVANYINSNDVSVLLVRSATKVREDIIDNCPGLKIIGRGGVGMDNIDVDYARSKGKHVINTPASSSESVAELVFGHLFNGVRFLHDSNRNMPLEGDSNFEGLKKAYANGIELRGKTLGIIGFGRIGQAVAKIALGLGMRVIAADKFLGKAEIKVDFYNGQFINVEILTEPMEDLFKHSDFITLHVPAQENGYVIDVAELNAMKDNVGIINASRGGIINEVALIEALDSGKVLFAGLDVFEEEPTPAVQVLMHPKISLTPHIGAATLEAQDRIGTELADQIISLLKVEI</sequence>
<proteinExistence type="inferred from homology"/>
<evidence type="ECO:0000313" key="7">
    <source>
        <dbReference type="EMBL" id="MDR6967246.1"/>
    </source>
</evidence>
<comment type="caution">
    <text evidence="7">The sequence shown here is derived from an EMBL/GenBank/DDBJ whole genome shotgun (WGS) entry which is preliminary data.</text>
</comment>
<accession>A0ABU1TMP9</accession>
<dbReference type="InterPro" id="IPR036291">
    <property type="entry name" value="NAD(P)-bd_dom_sf"/>
</dbReference>
<evidence type="ECO:0000259" key="5">
    <source>
        <dbReference type="Pfam" id="PF00389"/>
    </source>
</evidence>
<name>A0ABU1TMP9_9FLAO</name>
<protein>
    <submittedName>
        <fullName evidence="7">D-3-phosphoglycerate dehydrogenase</fullName>
        <ecNumber evidence="7">1.1.1.95</ecNumber>
    </submittedName>
</protein>
<dbReference type="Gene3D" id="3.40.50.720">
    <property type="entry name" value="NAD(P)-binding Rossmann-like Domain"/>
    <property type="match status" value="2"/>
</dbReference>
<organism evidence="7 8">
    <name type="scientific">Flavobacterium arsenatis</name>
    <dbReference type="NCBI Taxonomy" id="1484332"/>
    <lineage>
        <taxon>Bacteria</taxon>
        <taxon>Pseudomonadati</taxon>
        <taxon>Bacteroidota</taxon>
        <taxon>Flavobacteriia</taxon>
        <taxon>Flavobacteriales</taxon>
        <taxon>Flavobacteriaceae</taxon>
        <taxon>Flavobacterium</taxon>
    </lineage>
</organism>
<dbReference type="PANTHER" id="PTHR43761:SF1">
    <property type="entry name" value="D-ISOMER SPECIFIC 2-HYDROXYACID DEHYDROGENASE CATALYTIC DOMAIN-CONTAINING PROTEIN-RELATED"/>
    <property type="match status" value="1"/>
</dbReference>
<keyword evidence="3" id="KW-0520">NAD</keyword>
<dbReference type="SUPFAM" id="SSF52283">
    <property type="entry name" value="Formate/glycerate dehydrogenase catalytic domain-like"/>
    <property type="match status" value="1"/>
</dbReference>
<feature type="domain" description="D-isomer specific 2-hydroxyacid dehydrogenase catalytic" evidence="5">
    <location>
        <begin position="6"/>
        <end position="317"/>
    </location>
</feature>
<reference evidence="7 8" key="1">
    <citation type="submission" date="2023-07" db="EMBL/GenBank/DDBJ databases">
        <title>Sorghum-associated microbial communities from plants grown in Nebraska, USA.</title>
        <authorList>
            <person name="Schachtman D."/>
        </authorList>
    </citation>
    <scope>NUCLEOTIDE SEQUENCE [LARGE SCALE GENOMIC DNA]</scope>
    <source>
        <strain evidence="7 8">3773</strain>
    </source>
</reference>
<keyword evidence="2 4" id="KW-0560">Oxidoreductase</keyword>
<dbReference type="InterPro" id="IPR006139">
    <property type="entry name" value="D-isomer_2_OHA_DH_cat_dom"/>
</dbReference>
<comment type="similarity">
    <text evidence="1 4">Belongs to the D-isomer specific 2-hydroxyacid dehydrogenase family.</text>
</comment>
<dbReference type="InterPro" id="IPR050418">
    <property type="entry name" value="D-iso_2-hydroxyacid_DH_PdxB"/>
</dbReference>
<evidence type="ECO:0000256" key="2">
    <source>
        <dbReference type="ARBA" id="ARBA00023002"/>
    </source>
</evidence>
<dbReference type="Pfam" id="PF02826">
    <property type="entry name" value="2-Hacid_dh_C"/>
    <property type="match status" value="1"/>
</dbReference>